<keyword evidence="7" id="KW-0732">Signal</keyword>
<dbReference type="Gene3D" id="2.40.440.10">
    <property type="entry name" value="L,D-transpeptidase catalytic domain-like"/>
    <property type="match status" value="1"/>
</dbReference>
<dbReference type="RefSeq" id="WP_098240360.1">
    <property type="nucleotide sequence ID" value="NZ_CP022685.1"/>
</dbReference>
<evidence type="ECO:0000256" key="5">
    <source>
        <dbReference type="ARBA" id="ARBA00023316"/>
    </source>
</evidence>
<dbReference type="CDD" id="cd16913">
    <property type="entry name" value="YkuD_like"/>
    <property type="match status" value="1"/>
</dbReference>
<evidence type="ECO:0000256" key="7">
    <source>
        <dbReference type="SAM" id="SignalP"/>
    </source>
</evidence>
<dbReference type="InterPro" id="IPR050979">
    <property type="entry name" value="LD-transpeptidase"/>
</dbReference>
<dbReference type="SUPFAM" id="SSF141523">
    <property type="entry name" value="L,D-transpeptidase catalytic domain-like"/>
    <property type="match status" value="1"/>
</dbReference>
<dbReference type="GO" id="GO:0005576">
    <property type="term" value="C:extracellular region"/>
    <property type="evidence" value="ECO:0007669"/>
    <property type="project" value="TreeGrafter"/>
</dbReference>
<dbReference type="GO" id="GO:0016740">
    <property type="term" value="F:transferase activity"/>
    <property type="evidence" value="ECO:0007669"/>
    <property type="project" value="UniProtKB-KW"/>
</dbReference>
<evidence type="ECO:0000256" key="1">
    <source>
        <dbReference type="ARBA" id="ARBA00004752"/>
    </source>
</evidence>
<comment type="pathway">
    <text evidence="1 6">Cell wall biogenesis; peptidoglycan biosynthesis.</text>
</comment>
<keyword evidence="10" id="KW-1185">Reference proteome</keyword>
<feature type="domain" description="L,D-TPase catalytic" evidence="8">
    <location>
        <begin position="115"/>
        <end position="227"/>
    </location>
</feature>
<reference evidence="9 10" key="1">
    <citation type="submission" date="2017-08" db="EMBL/GenBank/DDBJ databases">
        <title>Complete Genome Sequence of Streptomyces formicae KY5, the formicamycin producer.</title>
        <authorList>
            <person name="Holmes N.A."/>
            <person name="Devine R."/>
            <person name="Qin Z."/>
            <person name="Seipke R.F."/>
            <person name="Wilkinson B."/>
            <person name="Hutchings M.I."/>
        </authorList>
    </citation>
    <scope>NUCLEOTIDE SEQUENCE [LARGE SCALE GENOMIC DNA]</scope>
    <source>
        <strain evidence="9 10">KY5</strain>
    </source>
</reference>
<dbReference type="PROSITE" id="PS52029">
    <property type="entry name" value="LD_TPASE"/>
    <property type="match status" value="1"/>
</dbReference>
<dbReference type="PANTHER" id="PTHR30582:SF33">
    <property type="entry name" value="EXPORTED PROTEIN"/>
    <property type="match status" value="1"/>
</dbReference>
<gene>
    <name evidence="9" type="ORF">KY5_0204</name>
</gene>
<dbReference type="GO" id="GO:0071972">
    <property type="term" value="F:peptidoglycan L,D-transpeptidase activity"/>
    <property type="evidence" value="ECO:0007669"/>
    <property type="project" value="TreeGrafter"/>
</dbReference>
<protein>
    <submittedName>
        <fullName evidence="9">Putative secreted protein</fullName>
    </submittedName>
</protein>
<dbReference type="GO" id="GO:0071555">
    <property type="term" value="P:cell wall organization"/>
    <property type="evidence" value="ECO:0007669"/>
    <property type="project" value="UniProtKB-UniRule"/>
</dbReference>
<dbReference type="PANTHER" id="PTHR30582">
    <property type="entry name" value="L,D-TRANSPEPTIDASE"/>
    <property type="match status" value="1"/>
</dbReference>
<accession>A0A291Q0V8</accession>
<evidence type="ECO:0000313" key="9">
    <source>
        <dbReference type="EMBL" id="ATL25222.1"/>
    </source>
</evidence>
<dbReference type="KEGG" id="sfk:KY5_0204"/>
<dbReference type="GO" id="GO:0018104">
    <property type="term" value="P:peptidoglycan-protein cross-linking"/>
    <property type="evidence" value="ECO:0007669"/>
    <property type="project" value="TreeGrafter"/>
</dbReference>
<evidence type="ECO:0000256" key="3">
    <source>
        <dbReference type="ARBA" id="ARBA00022960"/>
    </source>
</evidence>
<keyword evidence="5 6" id="KW-0961">Cell wall biogenesis/degradation</keyword>
<keyword evidence="4 6" id="KW-0573">Peptidoglycan synthesis</keyword>
<feature type="signal peptide" evidence="7">
    <location>
        <begin position="1"/>
        <end position="23"/>
    </location>
</feature>
<organism evidence="9 10">
    <name type="scientific">Streptomyces formicae</name>
    <dbReference type="NCBI Taxonomy" id="1616117"/>
    <lineage>
        <taxon>Bacteria</taxon>
        <taxon>Bacillati</taxon>
        <taxon>Actinomycetota</taxon>
        <taxon>Actinomycetes</taxon>
        <taxon>Kitasatosporales</taxon>
        <taxon>Streptomycetaceae</taxon>
        <taxon>Streptomyces</taxon>
    </lineage>
</organism>
<dbReference type="Proteomes" id="UP000221011">
    <property type="component" value="Chromosome"/>
</dbReference>
<name>A0A291Q0V8_9ACTN</name>
<keyword evidence="2" id="KW-0808">Transferase</keyword>
<feature type="active site" description="Nucleophile" evidence="6">
    <location>
        <position position="203"/>
    </location>
</feature>
<dbReference type="InterPro" id="IPR005490">
    <property type="entry name" value="LD_TPept_cat_dom"/>
</dbReference>
<evidence type="ECO:0000256" key="6">
    <source>
        <dbReference type="PROSITE-ProRule" id="PRU01373"/>
    </source>
</evidence>
<dbReference type="EMBL" id="CP022685">
    <property type="protein sequence ID" value="ATL25222.1"/>
    <property type="molecule type" value="Genomic_DNA"/>
</dbReference>
<proteinExistence type="predicted"/>
<feature type="chain" id="PRO_5038873416" evidence="7">
    <location>
        <begin position="24"/>
        <end position="235"/>
    </location>
</feature>
<keyword evidence="3 6" id="KW-0133">Cell shape</keyword>
<dbReference type="Pfam" id="PF03734">
    <property type="entry name" value="YkuD"/>
    <property type="match status" value="1"/>
</dbReference>
<evidence type="ECO:0000259" key="8">
    <source>
        <dbReference type="PROSITE" id="PS52029"/>
    </source>
</evidence>
<dbReference type="AlphaFoldDB" id="A0A291Q0V8"/>
<evidence type="ECO:0000313" key="10">
    <source>
        <dbReference type="Proteomes" id="UP000221011"/>
    </source>
</evidence>
<feature type="active site" description="Proton donor/acceptor" evidence="6">
    <location>
        <position position="188"/>
    </location>
</feature>
<dbReference type="GO" id="GO:0008360">
    <property type="term" value="P:regulation of cell shape"/>
    <property type="evidence" value="ECO:0007669"/>
    <property type="project" value="UniProtKB-UniRule"/>
</dbReference>
<evidence type="ECO:0000256" key="4">
    <source>
        <dbReference type="ARBA" id="ARBA00022984"/>
    </source>
</evidence>
<dbReference type="UniPathway" id="UPA00219"/>
<dbReference type="InterPro" id="IPR038063">
    <property type="entry name" value="Transpep_catalytic_dom"/>
</dbReference>
<sequence>MHRIKVGATTGALLIALGPAATAAAVEPGIHRTHGIAAACTADTGPYQRQLEGYLGLARDGRQSKADCAAIRRFQTQQRIRPANGYANLWTYRMMLVAQAGRNPNKAGKCPVRRFKVTCVDQRRQLLWVQRGRKVVFGPVPMRTGRDGQETRRGWHRIYVKHRKFFSTLYNNAPMPYSQFFDRGQALHGTYHDLYNGGGSAGCVNLRLPDAKKLWKLLKVRDWVYVWGTKPGTGG</sequence>
<evidence type="ECO:0000256" key="2">
    <source>
        <dbReference type="ARBA" id="ARBA00022679"/>
    </source>
</evidence>